<feature type="region of interest" description="Disordered" evidence="1">
    <location>
        <begin position="35"/>
        <end position="54"/>
    </location>
</feature>
<sequence length="170" mass="18770">MVNVLDDVLLVDFVYENVSPTCTLCGLLGHEKRDCRSNKENSDELRGHSKSRKPGQVYRVGTKELQLSVNGTISNPVIQEAEHANQDPIDVEGKKNQTTVNVVVENNGEVIQEHMLGCNTVHFKPASQVEPIIISVSADFSKEVEFAPDIMGKNNIPETTIEVADMKVLI</sequence>
<reference evidence="3" key="2">
    <citation type="submission" date="2023-02" db="EMBL/GenBank/DDBJ databases">
        <authorList>
            <person name="Swenson N.G."/>
            <person name="Wegrzyn J.L."/>
            <person name="Mcevoy S.L."/>
        </authorList>
    </citation>
    <scope>NUCLEOTIDE SEQUENCE</scope>
    <source>
        <strain evidence="3">91603</strain>
        <tissue evidence="3">Leaf</tissue>
    </source>
</reference>
<accession>A0AAD5IK49</accession>
<dbReference type="AlphaFoldDB" id="A0AAD5IK49"/>
<protein>
    <recommendedName>
        <fullName evidence="2">Zinc knuckle CX2CX4HX4C domain-containing protein</fullName>
    </recommendedName>
</protein>
<dbReference type="InterPro" id="IPR025836">
    <property type="entry name" value="Zn_knuckle_CX2CX4HX4C"/>
</dbReference>
<feature type="compositionally biased region" description="Basic and acidic residues" evidence="1">
    <location>
        <begin position="35"/>
        <end position="47"/>
    </location>
</feature>
<comment type="caution">
    <text evidence="3">The sequence shown here is derived from an EMBL/GenBank/DDBJ whole genome shotgun (WGS) entry which is preliminary data.</text>
</comment>
<feature type="domain" description="Zinc knuckle CX2CX4HX4C" evidence="2">
    <location>
        <begin position="9"/>
        <end position="36"/>
    </location>
</feature>
<organism evidence="3 4">
    <name type="scientific">Acer negundo</name>
    <name type="common">Box elder</name>
    <dbReference type="NCBI Taxonomy" id="4023"/>
    <lineage>
        <taxon>Eukaryota</taxon>
        <taxon>Viridiplantae</taxon>
        <taxon>Streptophyta</taxon>
        <taxon>Embryophyta</taxon>
        <taxon>Tracheophyta</taxon>
        <taxon>Spermatophyta</taxon>
        <taxon>Magnoliopsida</taxon>
        <taxon>eudicotyledons</taxon>
        <taxon>Gunneridae</taxon>
        <taxon>Pentapetalae</taxon>
        <taxon>rosids</taxon>
        <taxon>malvids</taxon>
        <taxon>Sapindales</taxon>
        <taxon>Sapindaceae</taxon>
        <taxon>Hippocastanoideae</taxon>
        <taxon>Acereae</taxon>
        <taxon>Acer</taxon>
    </lineage>
</organism>
<dbReference type="Proteomes" id="UP001064489">
    <property type="component" value="Chromosome 2"/>
</dbReference>
<evidence type="ECO:0000313" key="4">
    <source>
        <dbReference type="Proteomes" id="UP001064489"/>
    </source>
</evidence>
<reference evidence="3" key="1">
    <citation type="journal article" date="2022" name="Plant J.">
        <title>Strategies of tolerance reflected in two North American maple genomes.</title>
        <authorList>
            <person name="McEvoy S.L."/>
            <person name="Sezen U.U."/>
            <person name="Trouern-Trend A."/>
            <person name="McMahon S.M."/>
            <person name="Schaberg P.G."/>
            <person name="Yang J."/>
            <person name="Wegrzyn J.L."/>
            <person name="Swenson N.G."/>
        </authorList>
    </citation>
    <scope>NUCLEOTIDE SEQUENCE</scope>
    <source>
        <strain evidence="3">91603</strain>
    </source>
</reference>
<proteinExistence type="predicted"/>
<name>A0AAD5IK49_ACENE</name>
<evidence type="ECO:0000256" key="1">
    <source>
        <dbReference type="SAM" id="MobiDB-lite"/>
    </source>
</evidence>
<keyword evidence="4" id="KW-1185">Reference proteome</keyword>
<dbReference type="Pfam" id="PF14392">
    <property type="entry name" value="zf-CCHC_4"/>
    <property type="match status" value="1"/>
</dbReference>
<gene>
    <name evidence="3" type="ORF">LWI28_023719</name>
</gene>
<evidence type="ECO:0000259" key="2">
    <source>
        <dbReference type="Pfam" id="PF14392"/>
    </source>
</evidence>
<dbReference type="EMBL" id="JAJSOW010000106">
    <property type="protein sequence ID" value="KAI9162089.1"/>
    <property type="molecule type" value="Genomic_DNA"/>
</dbReference>
<evidence type="ECO:0000313" key="3">
    <source>
        <dbReference type="EMBL" id="KAI9162089.1"/>
    </source>
</evidence>